<gene>
    <name evidence="1" type="ORF">MSZNOR_4004</name>
</gene>
<proteinExistence type="predicted"/>
<evidence type="ECO:0000313" key="2">
    <source>
        <dbReference type="Proteomes" id="UP001162030"/>
    </source>
</evidence>
<reference evidence="1 2" key="1">
    <citation type="submission" date="2023-03" db="EMBL/GenBank/DDBJ databases">
        <authorList>
            <person name="Pearce D."/>
        </authorList>
    </citation>
    <scope>NUCLEOTIDE SEQUENCE [LARGE SCALE GENOMIC DNA]</scope>
    <source>
        <strain evidence="1">Msz</strain>
    </source>
</reference>
<evidence type="ECO:0000313" key="1">
    <source>
        <dbReference type="EMBL" id="CAI8929353.1"/>
    </source>
</evidence>
<sequence length="58" mass="6339">MPVRCGKSLTFPACCHKFRYITALGTAKVASSFAWRLAPKAPIAQYGVTRLELPADAR</sequence>
<name>A0ABM9I6T0_9GAMM</name>
<protein>
    <submittedName>
        <fullName evidence="1">Uncharacterized protein</fullName>
    </submittedName>
</protein>
<dbReference type="EMBL" id="OX458333">
    <property type="protein sequence ID" value="CAI8929353.1"/>
    <property type="molecule type" value="Genomic_DNA"/>
</dbReference>
<organism evidence="1 2">
    <name type="scientific">Methylocaldum szegediense</name>
    <dbReference type="NCBI Taxonomy" id="73780"/>
    <lineage>
        <taxon>Bacteria</taxon>
        <taxon>Pseudomonadati</taxon>
        <taxon>Pseudomonadota</taxon>
        <taxon>Gammaproteobacteria</taxon>
        <taxon>Methylococcales</taxon>
        <taxon>Methylococcaceae</taxon>
        <taxon>Methylocaldum</taxon>
    </lineage>
</organism>
<keyword evidence="2" id="KW-1185">Reference proteome</keyword>
<dbReference type="Proteomes" id="UP001162030">
    <property type="component" value="Chromosome"/>
</dbReference>
<accession>A0ABM9I6T0</accession>